<evidence type="ECO:0000256" key="1">
    <source>
        <dbReference type="SAM" id="MobiDB-lite"/>
    </source>
</evidence>
<dbReference type="HOGENOM" id="CLU_007277_0_0_10"/>
<name>A4SEJ1_CHLPM</name>
<dbReference type="InterPro" id="IPR008969">
    <property type="entry name" value="CarboxyPept-like_regulatory"/>
</dbReference>
<dbReference type="STRING" id="290318.Cvib_0885"/>
<dbReference type="KEGG" id="pvi:Cvib_0885"/>
<gene>
    <name evidence="2" type="ordered locus">Cvib_0885</name>
</gene>
<evidence type="ECO:0008006" key="3">
    <source>
        <dbReference type="Google" id="ProtNLM"/>
    </source>
</evidence>
<evidence type="ECO:0000313" key="2">
    <source>
        <dbReference type="EMBL" id="ABP36900.1"/>
    </source>
</evidence>
<dbReference type="eggNOG" id="COG3188">
    <property type="taxonomic scope" value="Bacteria"/>
</dbReference>
<feature type="region of interest" description="Disordered" evidence="1">
    <location>
        <begin position="231"/>
        <end position="251"/>
    </location>
</feature>
<protein>
    <recommendedName>
        <fullName evidence="3">Carboxypeptidase regulatory-like domain-containing protein</fullName>
    </recommendedName>
</protein>
<reference evidence="2" key="1">
    <citation type="submission" date="2007-03" db="EMBL/GenBank/DDBJ databases">
        <title>Complete sequence of Prosthecochloris vibrioformis DSM 265.</title>
        <authorList>
            <consortium name="US DOE Joint Genome Institute"/>
            <person name="Copeland A."/>
            <person name="Lucas S."/>
            <person name="Lapidus A."/>
            <person name="Barry K."/>
            <person name="Detter J.C."/>
            <person name="Glavina del Rio T."/>
            <person name="Hammon N."/>
            <person name="Israni S."/>
            <person name="Pitluck S."/>
            <person name="Schmutz J."/>
            <person name="Larimer F."/>
            <person name="Land M."/>
            <person name="Hauser L."/>
            <person name="Mikhailova N."/>
            <person name="Li T."/>
            <person name="Overmann J."/>
            <person name="Schuster S.C."/>
            <person name="Bryant D.A."/>
            <person name="Richardson P."/>
        </authorList>
    </citation>
    <scope>NUCLEOTIDE SEQUENCE [LARGE SCALE GENOMIC DNA]</scope>
    <source>
        <strain evidence="2">DSM 265</strain>
    </source>
</reference>
<dbReference type="EMBL" id="CP000607">
    <property type="protein sequence ID" value="ABP36900.1"/>
    <property type="molecule type" value="Genomic_DNA"/>
</dbReference>
<sequence>MSMRNTHKAPYPVGLKGRFSVLGRVPSRKKPRPDIHGQRLGLRIALLLSVLQLELISLGASSLQAVDKPQFYMAIVTGERPAHTLLALKRNDTTYLPLAAFSHLMGYDLYVDLGNGRASGHGGLSGGEFNLDISASKAMVAGHSVPFDSALIVPLSDDIYVATTLLEKWFSLSIMSDMWGDMSIKRSAMPQQSHPEQGVSPTRPVHAVPTPTISEAPPEMTDNVSNAIEDQEVHRDSTVKAPSPEDGGVVVECPNPEPVKVHEEPPANDGAGENGIVPEMKPEPLVPEVIVGTSEPSPLTESSAGVMQSSSGFTDDDALLCLLTLYRTPLSDDFMIFATPERSYIPLTEFSRLLELGIDVDCNAKKATGYVGRPGQTFLLDIPGSSVSVSGHACSCDTSHIVVTANDIYIESQMLASWLSMHIEVNRLNAAVAVKPFVPLPLQERIAREEAGGNTWGYGVYQDPGYSRMKFPYSVLNGASVDVSLRTSFVSRSPQTSQQYNASHYTRITGDLLWMNTHADFSGQIANSSDPGLLIEDGRLRLERVDPDGNLLGPLGAKTIAFGDLSQYNNLPLIGTAVIGPGGLVSSYPVSSPSLFDLVSLKGYLGPGWDVQLFRNGALLDYRPSNSFNEYEFVDIPLNYGVNELQLAFNGPQGERRTESYHYNIGQNMMKPGQWAYQASLSFPSRHSLLLNGNTSVQDESNRPGPLMAWKSTLGLTEWLTLSNYLASAKIKGVDHSYLGSGVSGYLQSMQIDADMAFDTQQSSKAMQVGVMTSIAGVSLSGRYASLDSNWVATGGSVGYRDQLEVRAGGIRLFPFLPSTSFSTDYRRQVIDDEQRNESWGISNYNQTFGITHSHRIYLQKQMLYGTTLETTDGTSSFSWMHGALHWTGEVNYQLHPERQWNDLIMSGNIDLGDDIILTNGFNYNFPQQTWRALMSMNKQGRSALLGISLNYDSESVWGAGLNLSMNFTREPRQSSWMMDGSSGSGYSAVSAMAFIDENKNRQKDESEEVIPDVGYFVNRYDHPAKSDSTGIAFLNNIASNIPANITLSPATLPDLSYVPADKGYRLVPRPGCPFELDFPVWITGEVSGLVCEVQGEMIRPVSGIIIEAVDADGKKIGTTLSGYDGFYDFEALPTGPVTLRISPEQAEKIGFEGEATCVTVPSNGGYIDNVRLVVQKKNQNRTNTEGL</sequence>
<dbReference type="SUPFAM" id="SSF49464">
    <property type="entry name" value="Carboxypeptidase regulatory domain-like"/>
    <property type="match status" value="1"/>
</dbReference>
<organism evidence="2">
    <name type="scientific">Chlorobium phaeovibrioides (strain DSM 265 / 1930)</name>
    <name type="common">Prosthecochloris vibrioformis (strain DSM 265)</name>
    <dbReference type="NCBI Taxonomy" id="290318"/>
    <lineage>
        <taxon>Bacteria</taxon>
        <taxon>Pseudomonadati</taxon>
        <taxon>Chlorobiota</taxon>
        <taxon>Chlorobiia</taxon>
        <taxon>Chlorobiales</taxon>
        <taxon>Chlorobiaceae</taxon>
        <taxon>Chlorobium/Pelodictyon group</taxon>
        <taxon>Chlorobium</taxon>
    </lineage>
</organism>
<accession>A4SEJ1</accession>
<dbReference type="AlphaFoldDB" id="A4SEJ1"/>
<proteinExistence type="predicted"/>